<evidence type="ECO:0000313" key="2">
    <source>
        <dbReference type="EMBL" id="MFC5288541.1"/>
    </source>
</evidence>
<evidence type="ECO:0000313" key="3">
    <source>
        <dbReference type="Proteomes" id="UP001596157"/>
    </source>
</evidence>
<sequence length="451" mass="46662">MPDAFRSADAADGYDSDTGGALWRSVLADAASRYRDSTAEGGLLGETATPLPEAGHGSEPDAEALLHRAVRFRAEGGAAAVTTESVLADALALAVGMARESARRERWALAAASASTGVLSGNGQRPLEHVARHAARAACADYGTLTLLVAPGLLAVRAAWGAVEPTLVGTCPDTAGSVAGRVIGSGKPLLAAEYPDARTLGPVAAVPVLRHDRVIGALVVGRAEGGRPFTPADLDELGHFATHTAPALEAVGSGALRRGTAERGTEEAIAEAADHVIGDLFTVGLGLQGIIATTASPVQRERLTRYLDSTSAIITRVRELLSTGPASRTHPVPLSLRLLSTVDAGELTTGLHIRASIEGNVNSAPGHLADEVVTVVRDALATVSHAQSVNLTVNYGAGGFTVVVADDGLATLGRSRLVTRLRECAENPRAARQDRCAEGRNRLTWTTRSPW</sequence>
<comment type="caution">
    <text evidence="2">The sequence shown here is derived from an EMBL/GenBank/DDBJ whole genome shotgun (WGS) entry which is preliminary data.</text>
</comment>
<keyword evidence="3" id="KW-1185">Reference proteome</keyword>
<dbReference type="Proteomes" id="UP001596157">
    <property type="component" value="Unassembled WGS sequence"/>
</dbReference>
<dbReference type="Gene3D" id="3.30.450.40">
    <property type="match status" value="1"/>
</dbReference>
<proteinExistence type="predicted"/>
<reference evidence="3" key="1">
    <citation type="journal article" date="2019" name="Int. J. Syst. Evol. Microbiol.">
        <title>The Global Catalogue of Microorganisms (GCM) 10K type strain sequencing project: providing services to taxonomists for standard genome sequencing and annotation.</title>
        <authorList>
            <consortium name="The Broad Institute Genomics Platform"/>
            <consortium name="The Broad Institute Genome Sequencing Center for Infectious Disease"/>
            <person name="Wu L."/>
            <person name="Ma J."/>
        </authorList>
    </citation>
    <scope>NUCLEOTIDE SEQUENCE [LARGE SCALE GENOMIC DNA]</scope>
    <source>
        <strain evidence="3">CCUG 59778</strain>
    </source>
</reference>
<protein>
    <submittedName>
        <fullName evidence="2">GAF domain-containing protein</fullName>
    </submittedName>
</protein>
<organism evidence="2 3">
    <name type="scientific">Actinokineospora guangxiensis</name>
    <dbReference type="NCBI Taxonomy" id="1490288"/>
    <lineage>
        <taxon>Bacteria</taxon>
        <taxon>Bacillati</taxon>
        <taxon>Actinomycetota</taxon>
        <taxon>Actinomycetes</taxon>
        <taxon>Pseudonocardiales</taxon>
        <taxon>Pseudonocardiaceae</taxon>
        <taxon>Actinokineospora</taxon>
    </lineage>
</organism>
<accession>A0ABW0EQY0</accession>
<name>A0ABW0EQY0_9PSEU</name>
<dbReference type="EMBL" id="JBHSKF010000006">
    <property type="protein sequence ID" value="MFC5288541.1"/>
    <property type="molecule type" value="Genomic_DNA"/>
</dbReference>
<evidence type="ECO:0000259" key="1">
    <source>
        <dbReference type="SMART" id="SM00065"/>
    </source>
</evidence>
<feature type="domain" description="GAF" evidence="1">
    <location>
        <begin position="122"/>
        <end position="258"/>
    </location>
</feature>
<dbReference type="RefSeq" id="WP_378248383.1">
    <property type="nucleotide sequence ID" value="NZ_JBHSKF010000006.1"/>
</dbReference>
<dbReference type="InterPro" id="IPR029016">
    <property type="entry name" value="GAF-like_dom_sf"/>
</dbReference>
<gene>
    <name evidence="2" type="ORF">ACFPM7_15890</name>
</gene>
<dbReference type="SMART" id="SM00065">
    <property type="entry name" value="GAF"/>
    <property type="match status" value="1"/>
</dbReference>
<dbReference type="SUPFAM" id="SSF55781">
    <property type="entry name" value="GAF domain-like"/>
    <property type="match status" value="1"/>
</dbReference>
<dbReference type="InterPro" id="IPR003018">
    <property type="entry name" value="GAF"/>
</dbReference>
<dbReference type="Pfam" id="PF13185">
    <property type="entry name" value="GAF_2"/>
    <property type="match status" value="1"/>
</dbReference>